<dbReference type="AlphaFoldDB" id="A0A5N0T8Z7"/>
<dbReference type="InterPro" id="IPR051906">
    <property type="entry name" value="TolC-like"/>
</dbReference>
<gene>
    <name evidence="8" type="ORF">F3N42_09350</name>
</gene>
<keyword evidence="7" id="KW-0998">Cell outer membrane</keyword>
<dbReference type="InterPro" id="IPR010130">
    <property type="entry name" value="T1SS_OMP_TolC"/>
</dbReference>
<reference evidence="8 9" key="1">
    <citation type="submission" date="2019-09" db="EMBL/GenBank/DDBJ databases">
        <title>Wenzhouxiangella sp. Genome sequencing and assembly.</title>
        <authorList>
            <person name="Zhang R."/>
        </authorList>
    </citation>
    <scope>NUCLEOTIDE SEQUENCE [LARGE SCALE GENOMIC DNA]</scope>
    <source>
        <strain evidence="8 9">W260</strain>
    </source>
</reference>
<evidence type="ECO:0000313" key="9">
    <source>
        <dbReference type="Proteomes" id="UP000325372"/>
    </source>
</evidence>
<dbReference type="InterPro" id="IPR003423">
    <property type="entry name" value="OMP_efflux"/>
</dbReference>
<evidence type="ECO:0000256" key="1">
    <source>
        <dbReference type="ARBA" id="ARBA00004442"/>
    </source>
</evidence>
<protein>
    <submittedName>
        <fullName evidence="8">TolC family outer membrane protein</fullName>
    </submittedName>
</protein>
<dbReference type="SUPFAM" id="SSF56954">
    <property type="entry name" value="Outer membrane efflux proteins (OEP)"/>
    <property type="match status" value="1"/>
</dbReference>
<keyword evidence="6" id="KW-0472">Membrane</keyword>
<dbReference type="GO" id="GO:0015562">
    <property type="term" value="F:efflux transmembrane transporter activity"/>
    <property type="evidence" value="ECO:0007669"/>
    <property type="project" value="InterPro"/>
</dbReference>
<dbReference type="NCBIfam" id="TIGR01844">
    <property type="entry name" value="type_I_sec_TolC"/>
    <property type="match status" value="1"/>
</dbReference>
<comment type="caution">
    <text evidence="8">The sequence shown here is derived from an EMBL/GenBank/DDBJ whole genome shotgun (WGS) entry which is preliminary data.</text>
</comment>
<organism evidence="8 9">
    <name type="scientific">Marinihelvus fidelis</name>
    <dbReference type="NCBI Taxonomy" id="2613842"/>
    <lineage>
        <taxon>Bacteria</taxon>
        <taxon>Pseudomonadati</taxon>
        <taxon>Pseudomonadota</taxon>
        <taxon>Gammaproteobacteria</taxon>
        <taxon>Chromatiales</taxon>
        <taxon>Wenzhouxiangellaceae</taxon>
        <taxon>Marinihelvus</taxon>
    </lineage>
</organism>
<dbReference type="PANTHER" id="PTHR30026">
    <property type="entry name" value="OUTER MEMBRANE PROTEIN TOLC"/>
    <property type="match status" value="1"/>
</dbReference>
<keyword evidence="4" id="KW-1134">Transmembrane beta strand</keyword>
<keyword evidence="5" id="KW-0812">Transmembrane</keyword>
<evidence type="ECO:0000256" key="4">
    <source>
        <dbReference type="ARBA" id="ARBA00022452"/>
    </source>
</evidence>
<dbReference type="Proteomes" id="UP000325372">
    <property type="component" value="Unassembled WGS sequence"/>
</dbReference>
<dbReference type="PANTHER" id="PTHR30026:SF20">
    <property type="entry name" value="OUTER MEMBRANE PROTEIN TOLC"/>
    <property type="match status" value="1"/>
</dbReference>
<comment type="subcellular location">
    <subcellularLocation>
        <location evidence="1">Cell outer membrane</location>
    </subcellularLocation>
</comment>
<dbReference type="GO" id="GO:1990281">
    <property type="term" value="C:efflux pump complex"/>
    <property type="evidence" value="ECO:0007669"/>
    <property type="project" value="TreeGrafter"/>
</dbReference>
<sequence>MGRGKPFRNRFTAAGRRRNQARIRILKHLESDMPKSLLTCAIVAAGFTLAAPAHAVDLIGVHDLAMENDPILQAASYRRDATGENERQAWANLLPNLGGSAGMTRGDSETSIAGDRVSDTDVDNESWGLSLQQVLYDQSNYERLDLARGQVSQSEAIYQQAYQNFLVRVSQSYFSVLTASDQVVFAEAEERALQRQFEQAEQRFEVGLTAITDVHESRASYDNARARAIVARNRLADAREGLRELTGQYFEEVDPLQEELPLVNPDPNSSEEWAQIALQSNPSIIASQYGVEIADANARLQRSGHFPTLGLEAGYSNFTNNNYVLFDDFQNPIGNVDLENTDFTYGLRLTVPIYQGGAVSSRTRQARYELNATQEDLDQQQRAVLRDTRNAYRAVIAGIEQVQAFNQALVSAQSALEATQAGFEVGTRTIVDVLLAQQRYYGAQGDNSLARHDYILSHLQLKAAGGMLSREDLAAVNTILD</sequence>
<evidence type="ECO:0000256" key="2">
    <source>
        <dbReference type="ARBA" id="ARBA00007613"/>
    </source>
</evidence>
<evidence type="ECO:0000256" key="7">
    <source>
        <dbReference type="ARBA" id="ARBA00023237"/>
    </source>
</evidence>
<comment type="similarity">
    <text evidence="2">Belongs to the outer membrane factor (OMF) (TC 1.B.17) family.</text>
</comment>
<evidence type="ECO:0000256" key="3">
    <source>
        <dbReference type="ARBA" id="ARBA00022448"/>
    </source>
</evidence>
<evidence type="ECO:0000256" key="5">
    <source>
        <dbReference type="ARBA" id="ARBA00022692"/>
    </source>
</evidence>
<proteinExistence type="inferred from homology"/>
<dbReference type="GO" id="GO:0009279">
    <property type="term" value="C:cell outer membrane"/>
    <property type="evidence" value="ECO:0007669"/>
    <property type="project" value="UniProtKB-SubCell"/>
</dbReference>
<dbReference type="GO" id="GO:0015288">
    <property type="term" value="F:porin activity"/>
    <property type="evidence" value="ECO:0007669"/>
    <property type="project" value="TreeGrafter"/>
</dbReference>
<evidence type="ECO:0000256" key="6">
    <source>
        <dbReference type="ARBA" id="ARBA00023136"/>
    </source>
</evidence>
<accession>A0A5N0T8Z7</accession>
<keyword evidence="3" id="KW-0813">Transport</keyword>
<evidence type="ECO:0000313" key="8">
    <source>
        <dbReference type="EMBL" id="KAA9131513.1"/>
    </source>
</evidence>
<name>A0A5N0T8Z7_9GAMM</name>
<keyword evidence="9" id="KW-1185">Reference proteome</keyword>
<dbReference type="Pfam" id="PF02321">
    <property type="entry name" value="OEP"/>
    <property type="match status" value="2"/>
</dbReference>
<dbReference type="EMBL" id="VYXP01000005">
    <property type="protein sequence ID" value="KAA9131513.1"/>
    <property type="molecule type" value="Genomic_DNA"/>
</dbReference>
<dbReference type="Gene3D" id="1.20.1600.10">
    <property type="entry name" value="Outer membrane efflux proteins (OEP)"/>
    <property type="match status" value="1"/>
</dbReference>